<organism evidence="1 2">
    <name type="scientific">Roseibium limicola</name>
    <dbReference type="NCBI Taxonomy" id="2816037"/>
    <lineage>
        <taxon>Bacteria</taxon>
        <taxon>Pseudomonadati</taxon>
        <taxon>Pseudomonadota</taxon>
        <taxon>Alphaproteobacteria</taxon>
        <taxon>Hyphomicrobiales</taxon>
        <taxon>Stappiaceae</taxon>
        <taxon>Roseibium</taxon>
    </lineage>
</organism>
<dbReference type="PANTHER" id="PTHR31480">
    <property type="entry name" value="BIFUNCTIONAL LYCOPENE CYCLASE/PHYTOENE SYNTHASE"/>
    <property type="match status" value="1"/>
</dbReference>
<dbReference type="EMBL" id="JAFLNF010000005">
    <property type="protein sequence ID" value="MBO0346282.1"/>
    <property type="molecule type" value="Genomic_DNA"/>
</dbReference>
<dbReference type="SUPFAM" id="SSF48576">
    <property type="entry name" value="Terpenoid synthases"/>
    <property type="match status" value="1"/>
</dbReference>
<keyword evidence="2" id="KW-1185">Reference proteome</keyword>
<dbReference type="GO" id="GO:0016765">
    <property type="term" value="F:transferase activity, transferring alkyl or aryl (other than methyl) groups"/>
    <property type="evidence" value="ECO:0007669"/>
    <property type="project" value="UniProtKB-ARBA"/>
</dbReference>
<dbReference type="Pfam" id="PF00494">
    <property type="entry name" value="SQS_PSY"/>
    <property type="match status" value="1"/>
</dbReference>
<dbReference type="Gene3D" id="1.10.600.10">
    <property type="entry name" value="Farnesyl Diphosphate Synthase"/>
    <property type="match status" value="1"/>
</dbReference>
<comment type="caution">
    <text evidence="1">The sequence shown here is derived from an EMBL/GenBank/DDBJ whole genome shotgun (WGS) entry which is preliminary data.</text>
</comment>
<sequence length="283" mass="31486">MSSDFTHAADLVYASDRDRFLASLFAREEPRAGLMALYAFNLEIGRIRELVSEPLPGEVRLQWWRDLLEGTEHGEVQANPVANALLQTAATYKLPRFALTAMVDARVFDLYNDPMPSLNDLEGYCGETASALIQLACLVLNNGDEPDTAEIAGHAGVAYGLCGLMRALPWHAARGQMFLPKDLLERHGVDTAPVFKGETTPQLAAALTELREHTRHHLKRVREGASDLPTRLKPAFLPVALVEPFLKRMEKPGHDPLQTPIELSRLHRQWTLWRASRKPGAGI</sequence>
<dbReference type="AlphaFoldDB" id="A0A939J7K7"/>
<dbReference type="InterPro" id="IPR002060">
    <property type="entry name" value="Squ/phyt_synthse"/>
</dbReference>
<dbReference type="Proteomes" id="UP000664779">
    <property type="component" value="Unassembled WGS sequence"/>
</dbReference>
<dbReference type="RefSeq" id="WP_206941737.1">
    <property type="nucleotide sequence ID" value="NZ_JAFLNF010000005.1"/>
</dbReference>
<dbReference type="InterPro" id="IPR008949">
    <property type="entry name" value="Isoprenoid_synthase_dom_sf"/>
</dbReference>
<name>A0A939J7K7_9HYPH</name>
<accession>A0A939J7K7</accession>
<reference evidence="1" key="1">
    <citation type="submission" date="2021-03" db="EMBL/GenBank/DDBJ databases">
        <title>Roseibium sp. CAU 1637 isolated from Incheon.</title>
        <authorList>
            <person name="Kim W."/>
        </authorList>
    </citation>
    <scope>NUCLEOTIDE SEQUENCE</scope>
    <source>
        <strain evidence="1">CAU 1637</strain>
    </source>
</reference>
<protein>
    <submittedName>
        <fullName evidence="1">Squalene/phytoene synthase family protein</fullName>
    </submittedName>
</protein>
<proteinExistence type="predicted"/>
<evidence type="ECO:0000313" key="1">
    <source>
        <dbReference type="EMBL" id="MBO0346282.1"/>
    </source>
</evidence>
<evidence type="ECO:0000313" key="2">
    <source>
        <dbReference type="Proteomes" id="UP000664779"/>
    </source>
</evidence>
<gene>
    <name evidence="1" type="ORF">J0X15_13695</name>
</gene>